<feature type="compositionally biased region" description="Low complexity" evidence="1">
    <location>
        <begin position="147"/>
        <end position="156"/>
    </location>
</feature>
<sequence length="167" mass="17998">MAIVDRKLLGGVQYAPVLLRSSTPLIVLPTLIPNAIATQCLNDLVAVRQGPACRAGVVARESAIFFTSPLLGDEEFWCSKHFVQVRTSCPDENVFAPPSPAALRANPVVNLPPVEENVTKQTILTKTSPVFRALGIYVYDDREPAPETAAAATATTHSTRDNKTESL</sequence>
<keyword evidence="3" id="KW-1185">Reference proteome</keyword>
<dbReference type="EMBL" id="JALLPJ020000003">
    <property type="protein sequence ID" value="KAL3805459.1"/>
    <property type="molecule type" value="Genomic_DNA"/>
</dbReference>
<feature type="region of interest" description="Disordered" evidence="1">
    <location>
        <begin position="147"/>
        <end position="167"/>
    </location>
</feature>
<proteinExistence type="predicted"/>
<feature type="compositionally biased region" description="Basic and acidic residues" evidence="1">
    <location>
        <begin position="158"/>
        <end position="167"/>
    </location>
</feature>
<dbReference type="Proteomes" id="UP001530400">
    <property type="component" value="Unassembled WGS sequence"/>
</dbReference>
<gene>
    <name evidence="2" type="ORF">ACHAWO_004794</name>
</gene>
<evidence type="ECO:0000313" key="2">
    <source>
        <dbReference type="EMBL" id="KAL3805459.1"/>
    </source>
</evidence>
<evidence type="ECO:0000256" key="1">
    <source>
        <dbReference type="SAM" id="MobiDB-lite"/>
    </source>
</evidence>
<dbReference type="AlphaFoldDB" id="A0ABD3QZ13"/>
<reference evidence="2 3" key="1">
    <citation type="submission" date="2024-10" db="EMBL/GenBank/DDBJ databases">
        <title>Updated reference genomes for cyclostephanoid diatoms.</title>
        <authorList>
            <person name="Roberts W.R."/>
            <person name="Alverson A.J."/>
        </authorList>
    </citation>
    <scope>NUCLEOTIDE SEQUENCE [LARGE SCALE GENOMIC DNA]</scope>
    <source>
        <strain evidence="2 3">AJA010-31</strain>
    </source>
</reference>
<evidence type="ECO:0000313" key="3">
    <source>
        <dbReference type="Proteomes" id="UP001530400"/>
    </source>
</evidence>
<comment type="caution">
    <text evidence="2">The sequence shown here is derived from an EMBL/GenBank/DDBJ whole genome shotgun (WGS) entry which is preliminary data.</text>
</comment>
<name>A0ABD3QZ13_9STRA</name>
<protein>
    <submittedName>
        <fullName evidence="2">Uncharacterized protein</fullName>
    </submittedName>
</protein>
<organism evidence="2 3">
    <name type="scientific">Cyclotella atomus</name>
    <dbReference type="NCBI Taxonomy" id="382360"/>
    <lineage>
        <taxon>Eukaryota</taxon>
        <taxon>Sar</taxon>
        <taxon>Stramenopiles</taxon>
        <taxon>Ochrophyta</taxon>
        <taxon>Bacillariophyta</taxon>
        <taxon>Coscinodiscophyceae</taxon>
        <taxon>Thalassiosirophycidae</taxon>
        <taxon>Stephanodiscales</taxon>
        <taxon>Stephanodiscaceae</taxon>
        <taxon>Cyclotella</taxon>
    </lineage>
</organism>
<accession>A0ABD3QZ13</accession>